<proteinExistence type="predicted"/>
<name>A0A0A9E400_ARUDO</name>
<reference evidence="1" key="2">
    <citation type="journal article" date="2015" name="Data Brief">
        <title>Shoot transcriptome of the giant reed, Arundo donax.</title>
        <authorList>
            <person name="Barrero R.A."/>
            <person name="Guerrero F.D."/>
            <person name="Moolhuijzen P."/>
            <person name="Goolsby J.A."/>
            <person name="Tidwell J."/>
            <person name="Bellgard S.E."/>
            <person name="Bellgard M.I."/>
        </authorList>
    </citation>
    <scope>NUCLEOTIDE SEQUENCE</scope>
    <source>
        <tissue evidence="1">Shoot tissue taken approximately 20 cm above the soil surface</tissue>
    </source>
</reference>
<evidence type="ECO:0000313" key="1">
    <source>
        <dbReference type="EMBL" id="JAD94806.1"/>
    </source>
</evidence>
<protein>
    <submittedName>
        <fullName evidence="1">Uncharacterized protein</fullName>
    </submittedName>
</protein>
<reference evidence="1" key="1">
    <citation type="submission" date="2014-09" db="EMBL/GenBank/DDBJ databases">
        <authorList>
            <person name="Magalhaes I.L.F."/>
            <person name="Oliveira U."/>
            <person name="Santos F.R."/>
            <person name="Vidigal T.H.D.A."/>
            <person name="Brescovit A.D."/>
            <person name="Santos A.J."/>
        </authorList>
    </citation>
    <scope>NUCLEOTIDE SEQUENCE</scope>
    <source>
        <tissue evidence="1">Shoot tissue taken approximately 20 cm above the soil surface</tissue>
    </source>
</reference>
<organism evidence="1">
    <name type="scientific">Arundo donax</name>
    <name type="common">Giant reed</name>
    <name type="synonym">Donax arundinaceus</name>
    <dbReference type="NCBI Taxonomy" id="35708"/>
    <lineage>
        <taxon>Eukaryota</taxon>
        <taxon>Viridiplantae</taxon>
        <taxon>Streptophyta</taxon>
        <taxon>Embryophyta</taxon>
        <taxon>Tracheophyta</taxon>
        <taxon>Spermatophyta</taxon>
        <taxon>Magnoliopsida</taxon>
        <taxon>Liliopsida</taxon>
        <taxon>Poales</taxon>
        <taxon>Poaceae</taxon>
        <taxon>PACMAD clade</taxon>
        <taxon>Arundinoideae</taxon>
        <taxon>Arundineae</taxon>
        <taxon>Arundo</taxon>
    </lineage>
</organism>
<sequence>MVGIHSSCLRDHKTTIIILLMCHLWKSNHTTEFLHMDMMHLRVLLLPQGINTKRMGLLK</sequence>
<accession>A0A0A9E400</accession>
<dbReference type="AlphaFoldDB" id="A0A0A9E400"/>
<dbReference type="EMBL" id="GBRH01203089">
    <property type="protein sequence ID" value="JAD94806.1"/>
    <property type="molecule type" value="Transcribed_RNA"/>
</dbReference>